<evidence type="ECO:0000313" key="3">
    <source>
        <dbReference type="Proteomes" id="UP001596065"/>
    </source>
</evidence>
<comment type="caution">
    <text evidence="2">The sequence shown here is derived from an EMBL/GenBank/DDBJ whole genome shotgun (WGS) entry which is preliminary data.</text>
</comment>
<name>A0ABW0W9P2_STRNO</name>
<keyword evidence="1" id="KW-0472">Membrane</keyword>
<proteinExistence type="predicted"/>
<evidence type="ECO:0000256" key="1">
    <source>
        <dbReference type="SAM" id="Phobius"/>
    </source>
</evidence>
<gene>
    <name evidence="2" type="ORF">ACFP3J_00650</name>
</gene>
<organism evidence="2 3">
    <name type="scientific">Streptomyces nogalater</name>
    <dbReference type="NCBI Taxonomy" id="38314"/>
    <lineage>
        <taxon>Bacteria</taxon>
        <taxon>Bacillati</taxon>
        <taxon>Actinomycetota</taxon>
        <taxon>Actinomycetes</taxon>
        <taxon>Kitasatosporales</taxon>
        <taxon>Streptomycetaceae</taxon>
        <taxon>Streptomyces</taxon>
    </lineage>
</organism>
<keyword evidence="1" id="KW-1133">Transmembrane helix</keyword>
<dbReference type="Proteomes" id="UP001596065">
    <property type="component" value="Unassembled WGS sequence"/>
</dbReference>
<evidence type="ECO:0000313" key="2">
    <source>
        <dbReference type="EMBL" id="MFC5654002.1"/>
    </source>
</evidence>
<reference evidence="3" key="1">
    <citation type="journal article" date="2019" name="Int. J. Syst. Evol. Microbiol.">
        <title>The Global Catalogue of Microorganisms (GCM) 10K type strain sequencing project: providing services to taxonomists for standard genome sequencing and annotation.</title>
        <authorList>
            <consortium name="The Broad Institute Genomics Platform"/>
            <consortium name="The Broad Institute Genome Sequencing Center for Infectious Disease"/>
            <person name="Wu L."/>
            <person name="Ma J."/>
        </authorList>
    </citation>
    <scope>NUCLEOTIDE SEQUENCE [LARGE SCALE GENOMIC DNA]</scope>
    <source>
        <strain evidence="3">KCTC 5701</strain>
    </source>
</reference>
<accession>A0ABW0W9P2</accession>
<keyword evidence="3" id="KW-1185">Reference proteome</keyword>
<dbReference type="RefSeq" id="WP_344348055.1">
    <property type="nucleotide sequence ID" value="NZ_BAAASM010000014.1"/>
</dbReference>
<sequence length="67" mass="7331">MSDERVGGLCRAGSPEAARRDGLASLWPLPLFFGGLRALIVEVGAVVAIVTRRRWTVVRRAGDRRGR</sequence>
<dbReference type="EMBL" id="JBHSOE010000001">
    <property type="protein sequence ID" value="MFC5654002.1"/>
    <property type="molecule type" value="Genomic_DNA"/>
</dbReference>
<keyword evidence="1" id="KW-0812">Transmembrane</keyword>
<protein>
    <submittedName>
        <fullName evidence="2">Uncharacterized protein</fullName>
    </submittedName>
</protein>
<feature type="transmembrane region" description="Helical" evidence="1">
    <location>
        <begin position="29"/>
        <end position="50"/>
    </location>
</feature>